<dbReference type="GO" id="GO:0007165">
    <property type="term" value="P:signal transduction"/>
    <property type="evidence" value="ECO:0007669"/>
    <property type="project" value="InterPro"/>
</dbReference>
<dbReference type="AlphaFoldDB" id="A0A6B2L8G5"/>
<keyword evidence="1 3" id="KW-0853">WD repeat</keyword>
<keyword evidence="2" id="KW-0677">Repeat</keyword>
<evidence type="ECO:0000256" key="3">
    <source>
        <dbReference type="PROSITE-ProRule" id="PRU00221"/>
    </source>
</evidence>
<dbReference type="PRINTS" id="PR00320">
    <property type="entry name" value="GPROTEINBRPT"/>
</dbReference>
<dbReference type="SUPFAM" id="SSF50978">
    <property type="entry name" value="WD40 repeat-like"/>
    <property type="match status" value="1"/>
</dbReference>
<dbReference type="InterPro" id="IPR036322">
    <property type="entry name" value="WD40_repeat_dom_sf"/>
</dbReference>
<dbReference type="InterPro" id="IPR019775">
    <property type="entry name" value="WD40_repeat_CS"/>
</dbReference>
<dbReference type="Pfam" id="PF25391">
    <property type="entry name" value="WD40_Gbeta"/>
    <property type="match status" value="1"/>
</dbReference>
<dbReference type="PROSITE" id="PS50082">
    <property type="entry name" value="WD_REPEATS_2"/>
    <property type="match status" value="3"/>
</dbReference>
<dbReference type="SMART" id="SM00320">
    <property type="entry name" value="WD40"/>
    <property type="match status" value="7"/>
</dbReference>
<dbReference type="InterPro" id="IPR001680">
    <property type="entry name" value="WD40_rpt"/>
</dbReference>
<feature type="repeat" description="WD" evidence="3">
    <location>
        <begin position="229"/>
        <end position="260"/>
    </location>
</feature>
<sequence length="337" mass="37518">MKEYYENNSASLNVNSIPKMEKLKKKREIMHGGKVLGVQWSPVEASALISWGKDGHLIHWDVLTRYKKGLISIGNWIMDCSFSPSGNMIAAGGADCKITLYDLNAEVKEDEPDAMKNPFFLLDLQGHKSCVNCLQYLSENEIISGSADKSCILWDVENKRAVSTYTGHDKDITCLAASSDQRVFVTGSSDGIIKIWDTRSSFGKDSELDWRRRNGHSIQPEIKPSTSCLQFLPNTYTFASGGHDDIARLWDIRSDRELITYKDAIFELSRLNGLTFSKTGRYLFTLHKGVLKAWETLTGNLLYTVATDFVTGTGLAINLDGSAIACSSWNGLIEVYG</sequence>
<name>A0A6B2L8G5_9EUKA</name>
<feature type="repeat" description="WD" evidence="3">
    <location>
        <begin position="165"/>
        <end position="200"/>
    </location>
</feature>
<proteinExistence type="predicted"/>
<feature type="repeat" description="WD" evidence="3">
    <location>
        <begin position="124"/>
        <end position="164"/>
    </location>
</feature>
<reference evidence="4" key="1">
    <citation type="journal article" date="2020" name="J. Eukaryot. Microbiol.">
        <title>De novo Sequencing, Assembly and Annotation of the Transcriptome for the Free-Living Testate Amoeba Arcella intermedia.</title>
        <authorList>
            <person name="Ribeiro G.M."/>
            <person name="Porfirio-Sousa A.L."/>
            <person name="Maurer-Alcala X.X."/>
            <person name="Katz L.A."/>
            <person name="Lahr D.J.G."/>
        </authorList>
    </citation>
    <scope>NUCLEOTIDE SEQUENCE</scope>
</reference>
<dbReference type="PROSITE" id="PS50294">
    <property type="entry name" value="WD_REPEATS_REGION"/>
    <property type="match status" value="2"/>
</dbReference>
<evidence type="ECO:0000256" key="1">
    <source>
        <dbReference type="ARBA" id="ARBA00022574"/>
    </source>
</evidence>
<dbReference type="InterPro" id="IPR015943">
    <property type="entry name" value="WD40/YVTN_repeat-like_dom_sf"/>
</dbReference>
<dbReference type="PANTHER" id="PTHR19850">
    <property type="entry name" value="GUANINE NUCLEOTIDE-BINDING PROTEIN BETA G PROTEIN BETA"/>
    <property type="match status" value="1"/>
</dbReference>
<dbReference type="CDD" id="cd00200">
    <property type="entry name" value="WD40"/>
    <property type="match status" value="1"/>
</dbReference>
<evidence type="ECO:0000313" key="4">
    <source>
        <dbReference type="EMBL" id="NDV33256.1"/>
    </source>
</evidence>
<organism evidence="4">
    <name type="scientific">Arcella intermedia</name>
    <dbReference type="NCBI Taxonomy" id="1963864"/>
    <lineage>
        <taxon>Eukaryota</taxon>
        <taxon>Amoebozoa</taxon>
        <taxon>Tubulinea</taxon>
        <taxon>Elardia</taxon>
        <taxon>Arcellinida</taxon>
        <taxon>Sphaerothecina</taxon>
        <taxon>Arcellidae</taxon>
        <taxon>Arcella</taxon>
    </lineage>
</organism>
<accession>A0A6B2L8G5</accession>
<dbReference type="InterPro" id="IPR016346">
    <property type="entry name" value="G-protein_beta_1-5"/>
</dbReference>
<evidence type="ECO:0000256" key="2">
    <source>
        <dbReference type="ARBA" id="ARBA00022737"/>
    </source>
</evidence>
<dbReference type="Gene3D" id="2.130.10.10">
    <property type="entry name" value="YVTN repeat-like/Quinoprotein amine dehydrogenase"/>
    <property type="match status" value="1"/>
</dbReference>
<dbReference type="InterPro" id="IPR020472">
    <property type="entry name" value="WD40_PAC1"/>
</dbReference>
<dbReference type="PROSITE" id="PS00678">
    <property type="entry name" value="WD_REPEATS_1"/>
    <property type="match status" value="1"/>
</dbReference>
<protein>
    <submittedName>
        <fullName evidence="4">Uncharacterized protein</fullName>
    </submittedName>
</protein>
<dbReference type="EMBL" id="GIBP01004287">
    <property type="protein sequence ID" value="NDV33256.1"/>
    <property type="molecule type" value="Transcribed_RNA"/>
</dbReference>